<gene>
    <name evidence="2" type="ORF">NCTC12120_06057</name>
</gene>
<proteinExistence type="predicted"/>
<protein>
    <recommendedName>
        <fullName evidence="4">Organic hydroperoxide resistance protein</fullName>
    </recommendedName>
</protein>
<dbReference type="EMBL" id="UAVU01000010">
    <property type="protein sequence ID" value="SQC92949.1"/>
    <property type="molecule type" value="Genomic_DNA"/>
</dbReference>
<feature type="compositionally biased region" description="Polar residues" evidence="1">
    <location>
        <begin position="33"/>
        <end position="45"/>
    </location>
</feature>
<evidence type="ECO:0000256" key="1">
    <source>
        <dbReference type="SAM" id="MobiDB-lite"/>
    </source>
</evidence>
<dbReference type="SUPFAM" id="SSF82784">
    <property type="entry name" value="OsmC-like"/>
    <property type="match status" value="1"/>
</dbReference>
<reference evidence="2 3" key="1">
    <citation type="submission" date="2018-06" db="EMBL/GenBank/DDBJ databases">
        <authorList>
            <consortium name="Pathogen Informatics"/>
            <person name="Doyle S."/>
        </authorList>
    </citation>
    <scope>NUCLEOTIDE SEQUENCE [LARGE SCALE GENOMIC DNA]</scope>
    <source>
        <strain evidence="2 3">NCTC12120</strain>
    </source>
</reference>
<name>A0A2X3L2M1_9ENTR</name>
<organism evidence="2 3">
    <name type="scientific">Cedecea neteri</name>
    <dbReference type="NCBI Taxonomy" id="158822"/>
    <lineage>
        <taxon>Bacteria</taxon>
        <taxon>Pseudomonadati</taxon>
        <taxon>Pseudomonadota</taxon>
        <taxon>Gammaproteobacteria</taxon>
        <taxon>Enterobacterales</taxon>
        <taxon>Enterobacteriaceae</taxon>
        <taxon>Cedecea</taxon>
    </lineage>
</organism>
<dbReference type="InterPro" id="IPR036102">
    <property type="entry name" value="OsmC/Ohrsf"/>
</dbReference>
<accession>A0A2X3L2M1</accession>
<dbReference type="Proteomes" id="UP000251197">
    <property type="component" value="Unassembled WGS sequence"/>
</dbReference>
<feature type="region of interest" description="Disordered" evidence="1">
    <location>
        <begin position="15"/>
        <end position="45"/>
    </location>
</feature>
<evidence type="ECO:0000313" key="2">
    <source>
        <dbReference type="EMBL" id="SQC92949.1"/>
    </source>
</evidence>
<evidence type="ECO:0000313" key="3">
    <source>
        <dbReference type="Proteomes" id="UP000251197"/>
    </source>
</evidence>
<sequence>MSSKLEKVLYTAHTTTVGARSGHGRSDDGSLDVQLSTPGSGKTGD</sequence>
<dbReference type="AlphaFoldDB" id="A0A2X3L2M1"/>
<dbReference type="Gene3D" id="2.20.25.10">
    <property type="match status" value="1"/>
</dbReference>
<evidence type="ECO:0008006" key="4">
    <source>
        <dbReference type="Google" id="ProtNLM"/>
    </source>
</evidence>